<keyword evidence="3" id="KW-0238">DNA-binding</keyword>
<comment type="similarity">
    <text evidence="1">Belongs to the transposase 11 family.</text>
</comment>
<protein>
    <submittedName>
        <fullName evidence="7">IS5/IS1182 family transposase</fullName>
    </submittedName>
</protein>
<sequence>MRGIQNFQGAMFSYISLEERVPKQHPLRKLRAMVDALLATMSADFEAVYAKVGRPSVPPEMLLKALLLQILFTVRSERLLVESIDYNLLYRWFVGLNLEDRVWDHSTFSANRERLFNEGLARVFFERVKHTAGWARLTSDEHFSVDGTLIDAWASHKSFKRKDDSSPPPEGRNPEVDFKGETRSNDTHQSTTDPQARLYRKARGDKSRLCHMGHILMENRNGLVVDVAITHASGTAEREAALE</sequence>
<feature type="non-terminal residue" evidence="7">
    <location>
        <position position="243"/>
    </location>
</feature>
<dbReference type="EMBL" id="PVLQ01000068">
    <property type="protein sequence ID" value="PRD64420.1"/>
    <property type="molecule type" value="Genomic_DNA"/>
</dbReference>
<evidence type="ECO:0000256" key="2">
    <source>
        <dbReference type="ARBA" id="ARBA00022578"/>
    </source>
</evidence>
<dbReference type="InterPro" id="IPR047959">
    <property type="entry name" value="Transpos_IS5"/>
</dbReference>
<keyword evidence="4" id="KW-0233">DNA recombination</keyword>
<keyword evidence="2" id="KW-0815">Transposition</keyword>
<dbReference type="AlphaFoldDB" id="A0A2S9K1U1"/>
<keyword evidence="8" id="KW-1185">Reference proteome</keyword>
<gene>
    <name evidence="7" type="ORF">C6P64_14545</name>
</gene>
<evidence type="ECO:0000259" key="6">
    <source>
        <dbReference type="Pfam" id="PF05598"/>
    </source>
</evidence>
<accession>A0A2S9K1U1</accession>
<evidence type="ECO:0000256" key="1">
    <source>
        <dbReference type="ARBA" id="ARBA00010075"/>
    </source>
</evidence>
<feature type="compositionally biased region" description="Basic and acidic residues" evidence="5">
    <location>
        <begin position="172"/>
        <end position="186"/>
    </location>
</feature>
<proteinExistence type="inferred from homology"/>
<dbReference type="Proteomes" id="UP000238589">
    <property type="component" value="Unassembled WGS sequence"/>
</dbReference>
<dbReference type="GO" id="GO:0006310">
    <property type="term" value="P:DNA recombination"/>
    <property type="evidence" value="ECO:0007669"/>
    <property type="project" value="UniProtKB-KW"/>
</dbReference>
<dbReference type="PANTHER" id="PTHR35604">
    <property type="entry name" value="TRANSPOSASE INSH FOR INSERTION SEQUENCE ELEMENT IS5A-RELATED"/>
    <property type="match status" value="1"/>
</dbReference>
<dbReference type="InterPro" id="IPR008490">
    <property type="entry name" value="Transposase_InsH_N"/>
</dbReference>
<feature type="region of interest" description="Disordered" evidence="5">
    <location>
        <begin position="159"/>
        <end position="196"/>
    </location>
</feature>
<dbReference type="Pfam" id="PF05598">
    <property type="entry name" value="DUF772"/>
    <property type="match status" value="1"/>
</dbReference>
<evidence type="ECO:0000313" key="8">
    <source>
        <dbReference type="Proteomes" id="UP000238589"/>
    </source>
</evidence>
<name>A0A2S9K1U1_9BURK</name>
<dbReference type="PANTHER" id="PTHR35604:SF2">
    <property type="entry name" value="TRANSPOSASE INSH FOR INSERTION SEQUENCE ELEMENT IS5A-RELATED"/>
    <property type="match status" value="1"/>
</dbReference>
<evidence type="ECO:0000256" key="3">
    <source>
        <dbReference type="ARBA" id="ARBA00023125"/>
    </source>
</evidence>
<feature type="domain" description="Transposase InsH N-terminal" evidence="6">
    <location>
        <begin position="16"/>
        <end position="114"/>
    </location>
</feature>
<dbReference type="GO" id="GO:0032196">
    <property type="term" value="P:transposition"/>
    <property type="evidence" value="ECO:0007669"/>
    <property type="project" value="UniProtKB-KW"/>
</dbReference>
<comment type="caution">
    <text evidence="7">The sequence shown here is derived from an EMBL/GenBank/DDBJ whole genome shotgun (WGS) entry which is preliminary data.</text>
</comment>
<dbReference type="RefSeq" id="WP_105749283.1">
    <property type="nucleotide sequence ID" value="NZ_PVLQ01000068.1"/>
</dbReference>
<evidence type="ECO:0000313" key="7">
    <source>
        <dbReference type="EMBL" id="PRD64420.1"/>
    </source>
</evidence>
<dbReference type="GO" id="GO:0003677">
    <property type="term" value="F:DNA binding"/>
    <property type="evidence" value="ECO:0007669"/>
    <property type="project" value="UniProtKB-KW"/>
</dbReference>
<evidence type="ECO:0000256" key="4">
    <source>
        <dbReference type="ARBA" id="ARBA00023172"/>
    </source>
</evidence>
<reference evidence="7 8" key="1">
    <citation type="submission" date="2018-03" db="EMBL/GenBank/DDBJ databases">
        <title>Comparative genomics illustrates the genes involved in a hyperalkaliphilic mechanisms of Serpentinomonas isolated from highly-alkaline calcium-rich serpentinized springs.</title>
        <authorList>
            <person name="Suzuki S."/>
            <person name="Ishii S."/>
            <person name="Walworth N."/>
            <person name="Bird L."/>
            <person name="Kuenen J.G."/>
            <person name="Nealson K.H."/>
        </authorList>
    </citation>
    <scope>NUCLEOTIDE SEQUENCE [LARGE SCALE GENOMIC DNA]</scope>
    <source>
        <strain evidence="7 8">P1</strain>
    </source>
</reference>
<dbReference type="NCBIfam" id="NF033581">
    <property type="entry name" value="transpos_IS5_4"/>
    <property type="match status" value="1"/>
</dbReference>
<organism evidence="7 8">
    <name type="scientific">Malikia granosa</name>
    <dbReference type="NCBI Taxonomy" id="263067"/>
    <lineage>
        <taxon>Bacteria</taxon>
        <taxon>Pseudomonadati</taxon>
        <taxon>Pseudomonadota</taxon>
        <taxon>Betaproteobacteria</taxon>
        <taxon>Burkholderiales</taxon>
        <taxon>Comamonadaceae</taxon>
        <taxon>Malikia</taxon>
    </lineage>
</organism>
<evidence type="ECO:0000256" key="5">
    <source>
        <dbReference type="SAM" id="MobiDB-lite"/>
    </source>
</evidence>
<dbReference type="OrthoDB" id="111180at2"/>